<reference evidence="1 2" key="1">
    <citation type="submission" date="2016-11" db="EMBL/GenBank/DDBJ databases">
        <title>Complete Genome Sequence of alachlor-degrading Sphingomonas sp. strain JJ-A5.</title>
        <authorList>
            <person name="Lee H."/>
            <person name="Ka J.-O."/>
        </authorList>
    </citation>
    <scope>NUCLEOTIDE SEQUENCE [LARGE SCALE GENOMIC DNA]</scope>
    <source>
        <strain evidence="1 2">JJ-A5</strain>
        <plasmid evidence="2">phsl1</plasmid>
    </source>
</reference>
<keyword evidence="2" id="KW-1185">Reference proteome</keyword>
<dbReference type="Proteomes" id="UP000182063">
    <property type="component" value="Plasmid pHSL1"/>
</dbReference>
<geneLocation type="plasmid" evidence="2">
    <name>phsl1</name>
</geneLocation>
<dbReference type="EMBL" id="CP018222">
    <property type="protein sequence ID" value="API61312.1"/>
    <property type="molecule type" value="Genomic_DNA"/>
</dbReference>
<organism evidence="1 2">
    <name type="scientific">Tardibacter chloracetimidivorans</name>
    <dbReference type="NCBI Taxonomy" id="1921510"/>
    <lineage>
        <taxon>Bacteria</taxon>
        <taxon>Pseudomonadati</taxon>
        <taxon>Pseudomonadota</taxon>
        <taxon>Alphaproteobacteria</taxon>
        <taxon>Sphingomonadales</taxon>
        <taxon>Sphingomonadaceae</taxon>
        <taxon>Tardibacter</taxon>
    </lineage>
</organism>
<evidence type="ECO:0000313" key="1">
    <source>
        <dbReference type="EMBL" id="API61312.1"/>
    </source>
</evidence>
<proteinExistence type="predicted"/>
<sequence length="98" mass="10727">MTEIAAPLWTQDQAVAFEAAREAVVDVIAGYSAEIDAEQAKPKPDGERLAFLEMQTRHCFDVMKSLRVTDDATVAQVLREYSAIVRARDSKSELAAAA</sequence>
<evidence type="ECO:0000313" key="2">
    <source>
        <dbReference type="Proteomes" id="UP000182063"/>
    </source>
</evidence>
<protein>
    <submittedName>
        <fullName evidence="1">Uncharacterized protein</fullName>
    </submittedName>
</protein>
<accession>A0A1L4A0B7</accession>
<keyword evidence="1" id="KW-0614">Plasmid</keyword>
<dbReference type="KEGG" id="sphj:BSL82_17910"/>
<name>A0A1L4A0B7_9SPHN</name>
<dbReference type="RefSeq" id="WP_072598937.1">
    <property type="nucleotide sequence ID" value="NZ_CP018222.1"/>
</dbReference>
<gene>
    <name evidence="1" type="ORF">BSL82_17910</name>
</gene>
<dbReference type="AlphaFoldDB" id="A0A1L4A0B7"/>